<dbReference type="OrthoDB" id="10059875at2759"/>
<keyword evidence="5" id="KW-1185">Reference proteome</keyword>
<evidence type="ECO:0000313" key="4">
    <source>
        <dbReference type="EMBL" id="RSH88741.1"/>
    </source>
</evidence>
<dbReference type="STRING" id="1890683.A0A427YC51"/>
<evidence type="ECO:0000313" key="5">
    <source>
        <dbReference type="Proteomes" id="UP000279259"/>
    </source>
</evidence>
<protein>
    <recommendedName>
        <fullName evidence="6">Peptidase M20 dimerisation domain-containing protein</fullName>
    </recommendedName>
</protein>
<accession>A0A427YC51</accession>
<dbReference type="EMBL" id="RSCD01000016">
    <property type="protein sequence ID" value="RSH88741.1"/>
    <property type="molecule type" value="Genomic_DNA"/>
</dbReference>
<gene>
    <name evidence="4" type="ORF">EHS25_002969</name>
</gene>
<dbReference type="AlphaFoldDB" id="A0A427YC51"/>
<evidence type="ECO:0000256" key="1">
    <source>
        <dbReference type="ARBA" id="ARBA00006247"/>
    </source>
</evidence>
<dbReference type="SUPFAM" id="SSF55031">
    <property type="entry name" value="Bacterial exopeptidase dimerisation domain"/>
    <property type="match status" value="1"/>
</dbReference>
<name>A0A427YC51_9TREE</name>
<dbReference type="PANTHER" id="PTHR43808">
    <property type="entry name" value="ACETYLORNITHINE DEACETYLASE"/>
    <property type="match status" value="1"/>
</dbReference>
<comment type="similarity">
    <text evidence="1">Belongs to the peptidase M20A family.</text>
</comment>
<dbReference type="PANTHER" id="PTHR43808:SF25">
    <property type="entry name" value="PEPTIDASE M20 DIMERISATION DOMAIN-CONTAINING PROTEIN"/>
    <property type="match status" value="1"/>
</dbReference>
<sequence>MQLPTPDQQECLDVLRLLVQVKSYSQTSGEIDATNHMAEVMRRAGLESATHSFDGGKRQNAVGVWRGVGGGKTLLFNGHLDTNPVTEGWTVDPWGGLGDVVLTYVVGELQGGVGTVALIEQGLCTADYFVNCEPSDLKAITMHAESLVFRIELTGVTRHMSKREDATDAIMATTDLVPRLNSLVFDNASSPDVAACNRCSVGVVRAGLGREMADWRPPQVADFAVIRGSARFGPGQTHADVRSALEAACEETKSRYPELQYTVHFENAVTMPAFQVEKDAYIVKRLNEAYEAVRPGVTQPTGALAPQCFYGSDAGHLYKTLGMQGVVCGPGGKYNTMPDERVEVSDYMDCIKMFIRLIVDVCA</sequence>
<reference evidence="4 5" key="1">
    <citation type="submission" date="2018-11" db="EMBL/GenBank/DDBJ databases">
        <title>Genome sequence of Saitozyma podzolica DSM 27192.</title>
        <authorList>
            <person name="Aliyu H."/>
            <person name="Gorte O."/>
            <person name="Ochsenreither K."/>
        </authorList>
    </citation>
    <scope>NUCLEOTIDE SEQUENCE [LARGE SCALE GENOMIC DNA]</scope>
    <source>
        <strain evidence="4 5">DSM 27192</strain>
    </source>
</reference>
<dbReference type="SUPFAM" id="SSF53187">
    <property type="entry name" value="Zn-dependent exopeptidases"/>
    <property type="match status" value="1"/>
</dbReference>
<evidence type="ECO:0000256" key="2">
    <source>
        <dbReference type="ARBA" id="ARBA00022723"/>
    </source>
</evidence>
<dbReference type="InterPro" id="IPR050072">
    <property type="entry name" value="Peptidase_M20A"/>
</dbReference>
<keyword evidence="2" id="KW-0479">Metal-binding</keyword>
<dbReference type="GO" id="GO:0016787">
    <property type="term" value="F:hydrolase activity"/>
    <property type="evidence" value="ECO:0007669"/>
    <property type="project" value="UniProtKB-KW"/>
</dbReference>
<dbReference type="Proteomes" id="UP000279259">
    <property type="component" value="Unassembled WGS sequence"/>
</dbReference>
<comment type="caution">
    <text evidence="4">The sequence shown here is derived from an EMBL/GenBank/DDBJ whole genome shotgun (WGS) entry which is preliminary data.</text>
</comment>
<keyword evidence="3" id="KW-0378">Hydrolase</keyword>
<evidence type="ECO:0000256" key="3">
    <source>
        <dbReference type="ARBA" id="ARBA00022801"/>
    </source>
</evidence>
<evidence type="ECO:0008006" key="6">
    <source>
        <dbReference type="Google" id="ProtNLM"/>
    </source>
</evidence>
<dbReference type="Gene3D" id="3.40.630.10">
    <property type="entry name" value="Zn peptidases"/>
    <property type="match status" value="3"/>
</dbReference>
<dbReference type="InterPro" id="IPR036264">
    <property type="entry name" value="Bact_exopeptidase_dim_dom"/>
</dbReference>
<dbReference type="GO" id="GO:0046872">
    <property type="term" value="F:metal ion binding"/>
    <property type="evidence" value="ECO:0007669"/>
    <property type="project" value="UniProtKB-KW"/>
</dbReference>
<organism evidence="4 5">
    <name type="scientific">Saitozyma podzolica</name>
    <dbReference type="NCBI Taxonomy" id="1890683"/>
    <lineage>
        <taxon>Eukaryota</taxon>
        <taxon>Fungi</taxon>
        <taxon>Dikarya</taxon>
        <taxon>Basidiomycota</taxon>
        <taxon>Agaricomycotina</taxon>
        <taxon>Tremellomycetes</taxon>
        <taxon>Tremellales</taxon>
        <taxon>Trimorphomycetaceae</taxon>
        <taxon>Saitozyma</taxon>
    </lineage>
</organism>
<dbReference type="InterPro" id="IPR002933">
    <property type="entry name" value="Peptidase_M20"/>
</dbReference>
<proteinExistence type="inferred from homology"/>
<dbReference type="Pfam" id="PF01546">
    <property type="entry name" value="Peptidase_M20"/>
    <property type="match status" value="1"/>
</dbReference>